<dbReference type="GO" id="GO:0034496">
    <property type="term" value="P:multivesicular body membrane disassembly"/>
    <property type="evidence" value="ECO:0007669"/>
    <property type="project" value="TreeGrafter"/>
</dbReference>
<dbReference type="EMBL" id="KN822954">
    <property type="protein sequence ID" value="KIO32463.1"/>
    <property type="molecule type" value="Genomic_DNA"/>
</dbReference>
<proteinExistence type="inferred from homology"/>
<dbReference type="STRING" id="1051891.A0A0C3LET6"/>
<protein>
    <submittedName>
        <fullName evidence="8">Uncharacterized protein</fullName>
    </submittedName>
</protein>
<dbReference type="PANTHER" id="PTHR47175:SF2">
    <property type="entry name" value="LIPASE ATG15-RELATED"/>
    <property type="match status" value="1"/>
</dbReference>
<evidence type="ECO:0000256" key="1">
    <source>
        <dbReference type="ARBA" id="ARBA00010701"/>
    </source>
</evidence>
<dbReference type="GO" id="GO:0004620">
    <property type="term" value="F:phospholipase activity"/>
    <property type="evidence" value="ECO:0007669"/>
    <property type="project" value="TreeGrafter"/>
</dbReference>
<reference evidence="9" key="2">
    <citation type="submission" date="2015-01" db="EMBL/GenBank/DDBJ databases">
        <title>Evolutionary Origins and Diversification of the Mycorrhizal Mutualists.</title>
        <authorList>
            <consortium name="DOE Joint Genome Institute"/>
            <consortium name="Mycorrhizal Genomics Consortium"/>
            <person name="Kohler A."/>
            <person name="Kuo A."/>
            <person name="Nagy L.G."/>
            <person name="Floudas D."/>
            <person name="Copeland A."/>
            <person name="Barry K.W."/>
            <person name="Cichocki N."/>
            <person name="Veneault-Fourrey C."/>
            <person name="LaButti K."/>
            <person name="Lindquist E.A."/>
            <person name="Lipzen A."/>
            <person name="Lundell T."/>
            <person name="Morin E."/>
            <person name="Murat C."/>
            <person name="Riley R."/>
            <person name="Ohm R."/>
            <person name="Sun H."/>
            <person name="Tunlid A."/>
            <person name="Henrissat B."/>
            <person name="Grigoriev I.V."/>
            <person name="Hibbett D.S."/>
            <person name="Martin F."/>
        </authorList>
    </citation>
    <scope>NUCLEOTIDE SEQUENCE [LARGE SCALE GENOMIC DNA]</scope>
    <source>
        <strain evidence="9">MUT 4182</strain>
    </source>
</reference>
<dbReference type="GO" id="GO:0016020">
    <property type="term" value="C:membrane"/>
    <property type="evidence" value="ECO:0007669"/>
    <property type="project" value="TreeGrafter"/>
</dbReference>
<dbReference type="PANTHER" id="PTHR47175">
    <property type="entry name" value="LIPASE ATG15-RELATED"/>
    <property type="match status" value="1"/>
</dbReference>
<dbReference type="GO" id="GO:0006660">
    <property type="term" value="P:phosphatidylserine catabolic process"/>
    <property type="evidence" value="ECO:0007669"/>
    <property type="project" value="TreeGrafter"/>
</dbReference>
<keyword evidence="2" id="KW-0812">Transmembrane</keyword>
<keyword evidence="3" id="KW-0378">Hydrolase</keyword>
<keyword evidence="6" id="KW-0325">Glycoprotein</keyword>
<dbReference type="OrthoDB" id="58570at2759"/>
<comment type="subcellular location">
    <subcellularLocation>
        <location evidence="7">Endomembrane system</location>
        <topology evidence="7">Single-pass membrane protein</topology>
    </subcellularLocation>
</comment>
<sequence>METRCHLGKSIVYDTVERKGWYNSLARHPIKVVITQVLNENWGNVTKGERAVPEASSEEDCVECFKWEFVDGAKEGPSEGCPQEP</sequence>
<dbReference type="GO" id="GO:0012505">
    <property type="term" value="C:endomembrane system"/>
    <property type="evidence" value="ECO:0007669"/>
    <property type="project" value="UniProtKB-SubCell"/>
</dbReference>
<evidence type="ECO:0000256" key="4">
    <source>
        <dbReference type="ARBA" id="ARBA00022989"/>
    </source>
</evidence>
<dbReference type="GO" id="GO:0005775">
    <property type="term" value="C:vacuolar lumen"/>
    <property type="evidence" value="ECO:0007669"/>
    <property type="project" value="TreeGrafter"/>
</dbReference>
<comment type="similarity">
    <text evidence="1">Belongs to the AB hydrolase superfamily. Lipase family.</text>
</comment>
<dbReference type="AlphaFoldDB" id="A0A0C3LET6"/>
<keyword evidence="9" id="KW-1185">Reference proteome</keyword>
<evidence type="ECO:0000313" key="9">
    <source>
        <dbReference type="Proteomes" id="UP000054248"/>
    </source>
</evidence>
<dbReference type="HOGENOM" id="CLU_2514282_0_0_1"/>
<organism evidence="8 9">
    <name type="scientific">Tulasnella calospora MUT 4182</name>
    <dbReference type="NCBI Taxonomy" id="1051891"/>
    <lineage>
        <taxon>Eukaryota</taxon>
        <taxon>Fungi</taxon>
        <taxon>Dikarya</taxon>
        <taxon>Basidiomycota</taxon>
        <taxon>Agaricomycotina</taxon>
        <taxon>Agaricomycetes</taxon>
        <taxon>Cantharellales</taxon>
        <taxon>Tulasnellaceae</taxon>
        <taxon>Tulasnella</taxon>
    </lineage>
</organism>
<reference evidence="8 9" key="1">
    <citation type="submission" date="2014-04" db="EMBL/GenBank/DDBJ databases">
        <authorList>
            <consortium name="DOE Joint Genome Institute"/>
            <person name="Kuo A."/>
            <person name="Girlanda M."/>
            <person name="Perotto S."/>
            <person name="Kohler A."/>
            <person name="Nagy L.G."/>
            <person name="Floudas D."/>
            <person name="Copeland A."/>
            <person name="Barry K.W."/>
            <person name="Cichocki N."/>
            <person name="Veneault-Fourrey C."/>
            <person name="LaButti K."/>
            <person name="Lindquist E.A."/>
            <person name="Lipzen A."/>
            <person name="Lundell T."/>
            <person name="Morin E."/>
            <person name="Murat C."/>
            <person name="Sun H."/>
            <person name="Tunlid A."/>
            <person name="Henrissat B."/>
            <person name="Grigoriev I.V."/>
            <person name="Hibbett D.S."/>
            <person name="Martin F."/>
            <person name="Nordberg H.P."/>
            <person name="Cantor M.N."/>
            <person name="Hua S.X."/>
        </authorList>
    </citation>
    <scope>NUCLEOTIDE SEQUENCE [LARGE SCALE GENOMIC DNA]</scope>
    <source>
        <strain evidence="8 9">MUT 4182</strain>
    </source>
</reference>
<name>A0A0C3LET6_9AGAM</name>
<evidence type="ECO:0000256" key="2">
    <source>
        <dbReference type="ARBA" id="ARBA00022692"/>
    </source>
</evidence>
<gene>
    <name evidence="8" type="ORF">M407DRAFT_104585</name>
</gene>
<keyword evidence="5" id="KW-0472">Membrane</keyword>
<evidence type="ECO:0000256" key="6">
    <source>
        <dbReference type="ARBA" id="ARBA00023180"/>
    </source>
</evidence>
<evidence type="ECO:0000256" key="7">
    <source>
        <dbReference type="ARBA" id="ARBA00037847"/>
    </source>
</evidence>
<evidence type="ECO:0000256" key="5">
    <source>
        <dbReference type="ARBA" id="ARBA00023136"/>
    </source>
</evidence>
<dbReference type="Proteomes" id="UP000054248">
    <property type="component" value="Unassembled WGS sequence"/>
</dbReference>
<keyword evidence="4" id="KW-1133">Transmembrane helix</keyword>
<evidence type="ECO:0000313" key="8">
    <source>
        <dbReference type="EMBL" id="KIO32463.1"/>
    </source>
</evidence>
<dbReference type="InterPro" id="IPR050805">
    <property type="entry name" value="ATG15_Lipase"/>
</dbReference>
<accession>A0A0C3LET6</accession>
<evidence type="ECO:0000256" key="3">
    <source>
        <dbReference type="ARBA" id="ARBA00022801"/>
    </source>
</evidence>
<dbReference type="GO" id="GO:0034727">
    <property type="term" value="P:piecemeal microautophagy of the nucleus"/>
    <property type="evidence" value="ECO:0007669"/>
    <property type="project" value="TreeGrafter"/>
</dbReference>
<dbReference type="GO" id="GO:0046461">
    <property type="term" value="P:neutral lipid catabolic process"/>
    <property type="evidence" value="ECO:0007669"/>
    <property type="project" value="TreeGrafter"/>
</dbReference>